<reference evidence="2" key="1">
    <citation type="submission" date="2023-07" db="EMBL/GenBank/DDBJ databases">
        <title>Genome sequencing of Purple Non-Sulfur Bacteria from various extreme environments.</title>
        <authorList>
            <person name="Mayer M."/>
        </authorList>
    </citation>
    <scope>NUCLEOTIDE SEQUENCE [LARGE SCALE GENOMIC DNA]</scope>
    <source>
        <strain evidence="2">DSM 17935</strain>
    </source>
</reference>
<dbReference type="Proteomes" id="UP001209755">
    <property type="component" value="Unassembled WGS sequence"/>
</dbReference>
<proteinExistence type="predicted"/>
<evidence type="ECO:0000313" key="2">
    <source>
        <dbReference type="Proteomes" id="UP001209755"/>
    </source>
</evidence>
<organism evidence="1 2">
    <name type="scientific">Rhodobium gokarnense</name>
    <dbReference type="NCBI Taxonomy" id="364296"/>
    <lineage>
        <taxon>Bacteria</taxon>
        <taxon>Pseudomonadati</taxon>
        <taxon>Pseudomonadota</taxon>
        <taxon>Alphaproteobacteria</taxon>
        <taxon>Hyphomicrobiales</taxon>
        <taxon>Rhodobiaceae</taxon>
        <taxon>Rhodobium</taxon>
    </lineage>
</organism>
<accession>A0ABT3HB46</accession>
<keyword evidence="2" id="KW-1185">Reference proteome</keyword>
<evidence type="ECO:0000313" key="1">
    <source>
        <dbReference type="EMBL" id="MCW2307615.1"/>
    </source>
</evidence>
<protein>
    <submittedName>
        <fullName evidence="1">Uncharacterized protein</fullName>
    </submittedName>
</protein>
<name>A0ABT3HB46_9HYPH</name>
<comment type="caution">
    <text evidence="1">The sequence shown here is derived from an EMBL/GenBank/DDBJ whole genome shotgun (WGS) entry which is preliminary data.</text>
</comment>
<sequence>MCRTVDGLCPPAVRAFDTPSLRQTDNEAIR</sequence>
<dbReference type="EMBL" id="JAOQNS010000004">
    <property type="protein sequence ID" value="MCW2307615.1"/>
    <property type="molecule type" value="Genomic_DNA"/>
</dbReference>
<gene>
    <name evidence="1" type="ORF">M2319_001946</name>
</gene>